<comment type="caution">
    <text evidence="2">The sequence shown here is derived from an EMBL/GenBank/DDBJ whole genome shotgun (WGS) entry which is preliminary data.</text>
</comment>
<evidence type="ECO:0000313" key="2">
    <source>
        <dbReference type="EMBL" id="EMR01216.1"/>
    </source>
</evidence>
<dbReference type="OrthoDB" id="6118633at2"/>
<evidence type="ECO:0000256" key="1">
    <source>
        <dbReference type="SAM" id="SignalP"/>
    </source>
</evidence>
<keyword evidence="3" id="KW-1185">Reference proteome</keyword>
<evidence type="ECO:0008006" key="4">
    <source>
        <dbReference type="Google" id="ProtNLM"/>
    </source>
</evidence>
<dbReference type="eggNOG" id="COG3137">
    <property type="taxonomic scope" value="Bacteria"/>
</dbReference>
<keyword evidence="1" id="KW-0732">Signal</keyword>
<name>M7N1W8_9BACT</name>
<dbReference type="Pfam" id="PF04338">
    <property type="entry name" value="DUF481"/>
    <property type="match status" value="1"/>
</dbReference>
<proteinExistence type="predicted"/>
<accession>M7N1W8</accession>
<feature type="signal peptide" evidence="1">
    <location>
        <begin position="1"/>
        <end position="18"/>
    </location>
</feature>
<dbReference type="Proteomes" id="UP000011910">
    <property type="component" value="Unassembled WGS sequence"/>
</dbReference>
<organism evidence="2 3">
    <name type="scientific">Cesiribacter andamanensis AMV16</name>
    <dbReference type="NCBI Taxonomy" id="1279009"/>
    <lineage>
        <taxon>Bacteria</taxon>
        <taxon>Pseudomonadati</taxon>
        <taxon>Bacteroidota</taxon>
        <taxon>Cytophagia</taxon>
        <taxon>Cytophagales</taxon>
        <taxon>Cesiribacteraceae</taxon>
        <taxon>Cesiribacter</taxon>
    </lineage>
</organism>
<feature type="chain" id="PRO_5004081790" description="Salt-induced outer membrane protein" evidence="1">
    <location>
        <begin position="19"/>
        <end position="262"/>
    </location>
</feature>
<gene>
    <name evidence="2" type="ORF">ADICEAN_03669</name>
</gene>
<evidence type="ECO:0000313" key="3">
    <source>
        <dbReference type="Proteomes" id="UP000011910"/>
    </source>
</evidence>
<protein>
    <recommendedName>
        <fullName evidence="4">Salt-induced outer membrane protein</fullName>
    </recommendedName>
</protein>
<sequence length="262" mass="30419">MRLIITLCLLLLGQAASSQILNIERNRLNRDTTRFWTGQFDLNFLSHNRSARPDNPVRFTNLSTNADLAYTSVKHRYLLINQLSYSALTGNAFLRTGYSHFRANLHWRNRLSSEAFAQGQYDIGRGLRERYLAGGGLRYRLAQDEKASVFVGVGLMWEQERWQIPGEELDVTVRMPKNSNYLGLRWQINLLVHLNSIVYYQHGYDSQFGIWRHRLSTDLNMAATLSKRIRFTTTFAASYDPRPVVPVMNWVYSLQNGVRFSF</sequence>
<dbReference type="STRING" id="1279009.ADICEAN_03669"/>
<dbReference type="EMBL" id="AODQ01000135">
    <property type="protein sequence ID" value="EMR01216.1"/>
    <property type="molecule type" value="Genomic_DNA"/>
</dbReference>
<dbReference type="RefSeq" id="WP_009197049.1">
    <property type="nucleotide sequence ID" value="NZ_AODQ01000135.1"/>
</dbReference>
<dbReference type="AlphaFoldDB" id="M7N1W8"/>
<dbReference type="InterPro" id="IPR007433">
    <property type="entry name" value="DUF481"/>
</dbReference>
<reference evidence="2 3" key="1">
    <citation type="journal article" date="2013" name="Genome Announc.">
        <title>Draft Genome Sequence of Cesiribacter andamanensis Strain AMV16T, Isolated from a Soil Sample from a Mud Volcano in the Andaman Islands, India.</title>
        <authorList>
            <person name="Shivaji S."/>
            <person name="Ara S."/>
            <person name="Begum Z."/>
            <person name="Srinivas T.N."/>
            <person name="Singh A."/>
            <person name="Kumar Pinnaka A."/>
        </authorList>
    </citation>
    <scope>NUCLEOTIDE SEQUENCE [LARGE SCALE GENOMIC DNA]</scope>
    <source>
        <strain evidence="2 3">AMV16</strain>
    </source>
</reference>